<gene>
    <name evidence="2" type="ORF">LAL4801_01927</name>
</gene>
<feature type="signal peptide" evidence="1">
    <location>
        <begin position="1"/>
        <end position="33"/>
    </location>
</feature>
<evidence type="ECO:0008006" key="4">
    <source>
        <dbReference type="Google" id="ProtNLM"/>
    </source>
</evidence>
<reference evidence="3" key="1">
    <citation type="submission" date="2015-07" db="EMBL/GenBank/DDBJ databases">
        <authorList>
            <person name="Rodrigo-Torres Lidia"/>
            <person name="Arahal R.David."/>
        </authorList>
    </citation>
    <scope>NUCLEOTIDE SEQUENCE [LARGE SCALE GENOMIC DNA]</scope>
    <source>
        <strain evidence="3">CECT 4801</strain>
    </source>
</reference>
<evidence type="ECO:0000313" key="3">
    <source>
        <dbReference type="Proteomes" id="UP000048926"/>
    </source>
</evidence>
<protein>
    <recommendedName>
        <fullName evidence="4">Secreted protein</fullName>
    </recommendedName>
</protein>
<name>A0A0M6Y2D2_9HYPH</name>
<sequence>MAEITKRKMLGFLSFIASILVAWLTGATSSAKASTQVLNDPVKNTSWQLSNAQQIFSRSTMLPFDESFDPSAAGSKLENPNGKPITIAAYESESPSVKAGSGKEAVRPFFFIPKGDGEPTTVARERAILERFLNNRVRVNNACERCKQKVLRGIEPVRCITEVLQDLENRLAREAENGSAVAQSALPIVREMVVKVEQAESGEAALEAVREGISKVQRIQIVRSQDTVITNLQQQQRAVLTETIAAVEVNLASMISI</sequence>
<organism evidence="2 3">
    <name type="scientific">Roseibium aggregatum</name>
    <dbReference type="NCBI Taxonomy" id="187304"/>
    <lineage>
        <taxon>Bacteria</taxon>
        <taxon>Pseudomonadati</taxon>
        <taxon>Pseudomonadota</taxon>
        <taxon>Alphaproteobacteria</taxon>
        <taxon>Hyphomicrobiales</taxon>
        <taxon>Stappiaceae</taxon>
        <taxon>Roseibium</taxon>
    </lineage>
</organism>
<dbReference type="Proteomes" id="UP000048926">
    <property type="component" value="Unassembled WGS sequence"/>
</dbReference>
<keyword evidence="3" id="KW-1185">Reference proteome</keyword>
<evidence type="ECO:0000256" key="1">
    <source>
        <dbReference type="SAM" id="SignalP"/>
    </source>
</evidence>
<feature type="chain" id="PRO_5005807469" description="Secreted protein" evidence="1">
    <location>
        <begin position="34"/>
        <end position="257"/>
    </location>
</feature>
<keyword evidence="1" id="KW-0732">Signal</keyword>
<evidence type="ECO:0000313" key="2">
    <source>
        <dbReference type="EMBL" id="CTQ43489.1"/>
    </source>
</evidence>
<dbReference type="STRING" id="187304.B0E33_20750"/>
<proteinExistence type="predicted"/>
<accession>A0A0M6Y2D2</accession>
<dbReference type="EMBL" id="CXST01000001">
    <property type="protein sequence ID" value="CTQ43489.1"/>
    <property type="molecule type" value="Genomic_DNA"/>
</dbReference>
<dbReference type="AlphaFoldDB" id="A0A0M6Y2D2"/>